<dbReference type="Pfam" id="PF00583">
    <property type="entry name" value="Acetyltransf_1"/>
    <property type="match status" value="1"/>
</dbReference>
<dbReference type="InterPro" id="IPR051556">
    <property type="entry name" value="N-term/lysine_N-AcTrnsfr"/>
</dbReference>
<keyword evidence="3" id="KW-0963">Cytoplasm</keyword>
<gene>
    <name evidence="5" type="primary">rimI</name>
    <name evidence="5" type="ORF">V6590_13065</name>
</gene>
<protein>
    <recommendedName>
        <fullName evidence="3">[Ribosomal protein bS18]-alanine N-acetyltransferase</fullName>
        <ecNumber evidence="3">2.3.1.266</ecNumber>
    </recommendedName>
</protein>
<dbReference type="SUPFAM" id="SSF55729">
    <property type="entry name" value="Acyl-CoA N-acyltransferases (Nat)"/>
    <property type="match status" value="1"/>
</dbReference>
<comment type="caution">
    <text evidence="5">The sequence shown here is derived from an EMBL/GenBank/DDBJ whole genome shotgun (WGS) entry which is preliminary data.</text>
</comment>
<reference evidence="5" key="1">
    <citation type="submission" date="2024-02" db="EMBL/GenBank/DDBJ databases">
        <title>Genome sequences of strain Gemmobacter sp. JM10B15.</title>
        <authorList>
            <person name="Zhang M."/>
        </authorList>
    </citation>
    <scope>NUCLEOTIDE SEQUENCE</scope>
    <source>
        <strain evidence="5">JM10B15</strain>
    </source>
</reference>
<dbReference type="CDD" id="cd04301">
    <property type="entry name" value="NAT_SF"/>
    <property type="match status" value="1"/>
</dbReference>
<dbReference type="NCBIfam" id="TIGR01575">
    <property type="entry name" value="rimI"/>
    <property type="match status" value="1"/>
</dbReference>
<dbReference type="EC" id="2.3.1.266" evidence="3"/>
<keyword evidence="2 5" id="KW-0012">Acyltransferase</keyword>
<proteinExistence type="inferred from homology"/>
<dbReference type="GO" id="GO:0008999">
    <property type="term" value="F:protein-N-terminal-alanine acetyltransferase activity"/>
    <property type="evidence" value="ECO:0007669"/>
    <property type="project" value="UniProtKB-EC"/>
</dbReference>
<organism evidence="5 6">
    <name type="scientific">Gemmobacter denitrificans</name>
    <dbReference type="NCBI Taxonomy" id="3123040"/>
    <lineage>
        <taxon>Bacteria</taxon>
        <taxon>Pseudomonadati</taxon>
        <taxon>Pseudomonadota</taxon>
        <taxon>Alphaproteobacteria</taxon>
        <taxon>Rhodobacterales</taxon>
        <taxon>Paracoccaceae</taxon>
        <taxon>Gemmobacter</taxon>
    </lineage>
</organism>
<keyword evidence="6" id="KW-1185">Reference proteome</keyword>
<comment type="catalytic activity">
    <reaction evidence="3">
        <text>N-terminal L-alanyl-[ribosomal protein bS18] + acetyl-CoA = N-terminal N(alpha)-acetyl-L-alanyl-[ribosomal protein bS18] + CoA + H(+)</text>
        <dbReference type="Rhea" id="RHEA:43756"/>
        <dbReference type="Rhea" id="RHEA-COMP:10676"/>
        <dbReference type="Rhea" id="RHEA-COMP:10677"/>
        <dbReference type="ChEBI" id="CHEBI:15378"/>
        <dbReference type="ChEBI" id="CHEBI:57287"/>
        <dbReference type="ChEBI" id="CHEBI:57288"/>
        <dbReference type="ChEBI" id="CHEBI:64718"/>
        <dbReference type="ChEBI" id="CHEBI:83683"/>
        <dbReference type="EC" id="2.3.1.266"/>
    </reaction>
</comment>
<evidence type="ECO:0000313" key="6">
    <source>
        <dbReference type="Proteomes" id="UP001431963"/>
    </source>
</evidence>
<keyword evidence="5" id="KW-0687">Ribonucleoprotein</keyword>
<evidence type="ECO:0000313" key="5">
    <source>
        <dbReference type="EMBL" id="MEH7829084.1"/>
    </source>
</evidence>
<keyword evidence="5" id="KW-0689">Ribosomal protein</keyword>
<dbReference type="Gene3D" id="3.40.630.30">
    <property type="match status" value="1"/>
</dbReference>
<keyword evidence="1 5" id="KW-0808">Transferase</keyword>
<dbReference type="InterPro" id="IPR006464">
    <property type="entry name" value="AcTrfase_RimI/Ard1"/>
</dbReference>
<dbReference type="EMBL" id="JBALHR010000007">
    <property type="protein sequence ID" value="MEH7829084.1"/>
    <property type="molecule type" value="Genomic_DNA"/>
</dbReference>
<name>A0ABU8BWL0_9RHOB</name>
<evidence type="ECO:0000259" key="4">
    <source>
        <dbReference type="PROSITE" id="PS51186"/>
    </source>
</evidence>
<comment type="function">
    <text evidence="3">Acetylates the N-terminal alanine of ribosomal protein bS18.</text>
</comment>
<evidence type="ECO:0000256" key="3">
    <source>
        <dbReference type="RuleBase" id="RU363094"/>
    </source>
</evidence>
<sequence length="141" mass="14742">MTVDRMAALHAACFTTPRPWTATEIAALLADPLCFALTAPGGFLIGRAVAGEAEVMTLAVDPALRRQGIGADLLNRFLQTARNRGAETAFLEVSAANTAALALYARGGFAPSGCRKGYYVTPEGQKLDAIVMSRPLSAASD</sequence>
<feature type="domain" description="N-acetyltransferase" evidence="4">
    <location>
        <begin position="1"/>
        <end position="137"/>
    </location>
</feature>
<dbReference type="PANTHER" id="PTHR42919">
    <property type="entry name" value="N-ALPHA-ACETYLTRANSFERASE"/>
    <property type="match status" value="1"/>
</dbReference>
<comment type="subcellular location">
    <subcellularLocation>
        <location evidence="3">Cytoplasm</location>
    </subcellularLocation>
</comment>
<accession>A0ABU8BWL0</accession>
<comment type="similarity">
    <text evidence="3">Belongs to the acetyltransferase family. RimI subfamily.</text>
</comment>
<dbReference type="PANTHER" id="PTHR42919:SF8">
    <property type="entry name" value="N-ALPHA-ACETYLTRANSFERASE 50"/>
    <property type="match status" value="1"/>
</dbReference>
<dbReference type="InterPro" id="IPR000182">
    <property type="entry name" value="GNAT_dom"/>
</dbReference>
<dbReference type="InterPro" id="IPR016181">
    <property type="entry name" value="Acyl_CoA_acyltransferase"/>
</dbReference>
<dbReference type="GO" id="GO:0005840">
    <property type="term" value="C:ribosome"/>
    <property type="evidence" value="ECO:0007669"/>
    <property type="project" value="UniProtKB-KW"/>
</dbReference>
<dbReference type="Proteomes" id="UP001431963">
    <property type="component" value="Unassembled WGS sequence"/>
</dbReference>
<dbReference type="PROSITE" id="PS51186">
    <property type="entry name" value="GNAT"/>
    <property type="match status" value="1"/>
</dbReference>
<evidence type="ECO:0000256" key="2">
    <source>
        <dbReference type="ARBA" id="ARBA00023315"/>
    </source>
</evidence>
<evidence type="ECO:0000256" key="1">
    <source>
        <dbReference type="ARBA" id="ARBA00022679"/>
    </source>
</evidence>